<evidence type="ECO:0000313" key="4">
    <source>
        <dbReference type="Proteomes" id="UP000183403"/>
    </source>
</evidence>
<dbReference type="Gene3D" id="3.30.300.220">
    <property type="match status" value="1"/>
</dbReference>
<evidence type="ECO:0000256" key="1">
    <source>
        <dbReference type="ARBA" id="ARBA00005254"/>
    </source>
</evidence>
<accession>A0A1J5SPY0</accession>
<comment type="caution">
    <text evidence="3">The sequence shown here is derived from an EMBL/GenBank/DDBJ whole genome shotgun (WGS) entry which is preliminary data.</text>
</comment>
<sequence length="244" mass="26905">MSDEIPLIVEKEGNVLTLSLNNIDKKNALTSEMMGALSAILEDVKDYDNLRAIIIRGSGSVFCSGADINTWNPEELQELLFSLSDCPIPTIAHVHGICFGGGMGLASACDFVIAEKGTKFGFPEVKIGMIPAVISPYVSRKITIGRMRELFITGESFGVNRAYDYGLLYGLESDINSLIQKVMEGAPLAQSFIKKLLSDEVDIDYIKERDSHLAELITQIREGSEGQEGIAAFMQKRYPSWREE</sequence>
<reference evidence="3 4" key="1">
    <citation type="submission" date="2016-08" db="EMBL/GenBank/DDBJ databases">
        <title>New Insights into Marine Group III Euryarchaeota, from dark to light.</title>
        <authorList>
            <person name="Haro-Moreno J.M."/>
            <person name="Rodriguez-Valera F."/>
            <person name="Lopez-Garcia P."/>
            <person name="Moreira D."/>
            <person name="Martin-Cuadrado A.B."/>
        </authorList>
    </citation>
    <scope>NUCLEOTIDE SEQUENCE [LARGE SCALE GENOMIC DNA]</scope>
    <source>
        <strain evidence="3">CG-Epi6</strain>
    </source>
</reference>
<dbReference type="InterPro" id="IPR001753">
    <property type="entry name" value="Enoyl-CoA_hydra/iso"/>
</dbReference>
<comment type="similarity">
    <text evidence="1 2">Belongs to the enoyl-CoA hydratase/isomerase family.</text>
</comment>
<dbReference type="Pfam" id="PF00378">
    <property type="entry name" value="ECH_1"/>
    <property type="match status" value="1"/>
</dbReference>
<dbReference type="Proteomes" id="UP000183403">
    <property type="component" value="Unassembled WGS sequence"/>
</dbReference>
<dbReference type="AlphaFoldDB" id="A0A1J5SPY0"/>
<dbReference type="PROSITE" id="PS00166">
    <property type="entry name" value="ENOYL_COA_HYDRATASE"/>
    <property type="match status" value="1"/>
</dbReference>
<name>A0A1J5SPY0_9ARCH</name>
<protein>
    <recommendedName>
        <fullName evidence="5">Enoyl-CoA hydratase</fullName>
    </recommendedName>
</protein>
<dbReference type="InterPro" id="IPR051683">
    <property type="entry name" value="Enoyl-CoA_Hydratase/Isomerase"/>
</dbReference>
<organism evidence="3 4">
    <name type="scientific">Marine Group III euryarchaeote CG-Epi6</name>
    <dbReference type="NCBI Taxonomy" id="1889000"/>
    <lineage>
        <taxon>Archaea</taxon>
        <taxon>Methanobacteriati</taxon>
        <taxon>Thermoplasmatota</taxon>
        <taxon>Thermoplasmata</taxon>
        <taxon>Candidatus Thermoprofundales</taxon>
    </lineage>
</organism>
<dbReference type="InterPro" id="IPR029045">
    <property type="entry name" value="ClpP/crotonase-like_dom_sf"/>
</dbReference>
<dbReference type="InterPro" id="IPR014748">
    <property type="entry name" value="Enoyl-CoA_hydra_C"/>
</dbReference>
<proteinExistence type="inferred from homology"/>
<evidence type="ECO:0008006" key="5">
    <source>
        <dbReference type="Google" id="ProtNLM"/>
    </source>
</evidence>
<evidence type="ECO:0000313" key="3">
    <source>
        <dbReference type="EMBL" id="OIR10535.1"/>
    </source>
</evidence>
<gene>
    <name evidence="3" type="ORF">BEU03_00955</name>
</gene>
<evidence type="ECO:0000256" key="2">
    <source>
        <dbReference type="RuleBase" id="RU003707"/>
    </source>
</evidence>
<dbReference type="Gene3D" id="3.90.226.20">
    <property type="match status" value="1"/>
</dbReference>
<dbReference type="CDD" id="cd06558">
    <property type="entry name" value="crotonase-like"/>
    <property type="match status" value="1"/>
</dbReference>
<dbReference type="GO" id="GO:0003824">
    <property type="term" value="F:catalytic activity"/>
    <property type="evidence" value="ECO:0007669"/>
    <property type="project" value="InterPro"/>
</dbReference>
<dbReference type="InterPro" id="IPR018376">
    <property type="entry name" value="Enoyl-CoA_hyd/isom_CS"/>
</dbReference>
<dbReference type="PANTHER" id="PTHR42964:SF1">
    <property type="entry name" value="POLYKETIDE BIOSYNTHESIS ENOYL-COA HYDRATASE PKSH-RELATED"/>
    <property type="match status" value="1"/>
</dbReference>
<dbReference type="EMBL" id="MIYV01000022">
    <property type="protein sequence ID" value="OIR10535.1"/>
    <property type="molecule type" value="Genomic_DNA"/>
</dbReference>
<dbReference type="PANTHER" id="PTHR42964">
    <property type="entry name" value="ENOYL-COA HYDRATASE"/>
    <property type="match status" value="1"/>
</dbReference>
<dbReference type="SUPFAM" id="SSF52096">
    <property type="entry name" value="ClpP/crotonase"/>
    <property type="match status" value="1"/>
</dbReference>
<dbReference type="Gene3D" id="1.10.12.10">
    <property type="entry name" value="Lyase 2-enoyl-coa Hydratase, Chain A, domain 2"/>
    <property type="match status" value="1"/>
</dbReference>